<evidence type="ECO:0000256" key="6">
    <source>
        <dbReference type="ARBA" id="ARBA00023049"/>
    </source>
</evidence>
<evidence type="ECO:0000313" key="9">
    <source>
        <dbReference type="EMBL" id="PKR79163.1"/>
    </source>
</evidence>
<evidence type="ECO:0000256" key="1">
    <source>
        <dbReference type="ARBA" id="ARBA00001947"/>
    </source>
</evidence>
<dbReference type="GO" id="GO:0008270">
    <property type="term" value="F:zinc ion binding"/>
    <property type="evidence" value="ECO:0007669"/>
    <property type="project" value="InterPro"/>
</dbReference>
<name>A0A2I0QXV2_9BACI</name>
<evidence type="ECO:0000256" key="3">
    <source>
        <dbReference type="ARBA" id="ARBA00022670"/>
    </source>
</evidence>
<dbReference type="GO" id="GO:0006508">
    <property type="term" value="P:proteolysis"/>
    <property type="evidence" value="ECO:0007669"/>
    <property type="project" value="UniProtKB-KW"/>
</dbReference>
<comment type="caution">
    <text evidence="9">The sequence shown here is derived from an EMBL/GenBank/DDBJ whole genome shotgun (WGS) entry which is preliminary data.</text>
</comment>
<dbReference type="Proteomes" id="UP000243524">
    <property type="component" value="Unassembled WGS sequence"/>
</dbReference>
<evidence type="ECO:0000256" key="7">
    <source>
        <dbReference type="PROSITE-ProRule" id="PRU01379"/>
    </source>
</evidence>
<evidence type="ECO:0000256" key="5">
    <source>
        <dbReference type="ARBA" id="ARBA00022833"/>
    </source>
</evidence>
<dbReference type="PROSITE" id="PS52035">
    <property type="entry name" value="PEPTIDASE_M14"/>
    <property type="match status" value="1"/>
</dbReference>
<accession>A0A2I0QXV2</accession>
<dbReference type="PRINTS" id="PR00765">
    <property type="entry name" value="CRBOXYPTASEA"/>
</dbReference>
<comment type="similarity">
    <text evidence="2 7">Belongs to the peptidase M14 family.</text>
</comment>
<comment type="cofactor">
    <cofactor evidence="1">
        <name>Zn(2+)</name>
        <dbReference type="ChEBI" id="CHEBI:29105"/>
    </cofactor>
</comment>
<keyword evidence="4" id="KW-0378">Hydrolase</keyword>
<dbReference type="PANTHER" id="PTHR11705">
    <property type="entry name" value="PROTEASE FAMILY M14 CARBOXYPEPTIDASE A,B"/>
    <property type="match status" value="1"/>
</dbReference>
<dbReference type="Pfam" id="PF00246">
    <property type="entry name" value="Peptidase_M14"/>
    <property type="match status" value="1"/>
</dbReference>
<reference evidence="9 10" key="1">
    <citation type="submission" date="2017-06" db="EMBL/GenBank/DDBJ databases">
        <title>the draft geome sequence of Illustriluteabacillus marina B3227.</title>
        <authorList>
            <person name="He R.-H."/>
            <person name="Du Z.-J."/>
        </authorList>
    </citation>
    <scope>NUCLEOTIDE SEQUENCE [LARGE SCALE GENOMIC DNA]</scope>
    <source>
        <strain evidence="9 10">B3227</strain>
    </source>
</reference>
<dbReference type="GO" id="GO:0005615">
    <property type="term" value="C:extracellular space"/>
    <property type="evidence" value="ECO:0007669"/>
    <property type="project" value="TreeGrafter"/>
</dbReference>
<keyword evidence="5" id="KW-0862">Zinc</keyword>
<keyword evidence="3" id="KW-0645">Protease</keyword>
<sequence>MIKKVISVLLIIVVITLHITDSSVAETSYHIDNPKQTYTYEMMVEDIEKMAKNHPDLITYQSLGKTPYDRDIWAVKLGHGDASIFINGSHHAREWITTNLNMKMIQTYAEAYQNHEQIEEYDVSDVLNRVTIWFVPMVNPDGVALQQKGLDAFPAEVHHELIEMNEGSTDFKRWKANARGVDLNRQYDYEWDNIAVNHEDARWSKHKGKEPFSEKENKIIRQFTNEINAEILISYHSSGRVLYWDYPEKDIRYDDYAKIISGLTGYVLINPEDNPARGTFMRWFVQEFQRPAFTPELSYFVGETHVPVEIFPDIWERNISVPLYAAEQGYTQWSSRVNEHHSTLIYQLFEWIKNILFK</sequence>
<feature type="active site" description="Proton donor/acceptor" evidence="7">
    <location>
        <position position="296"/>
    </location>
</feature>
<feature type="domain" description="Peptidase M14" evidence="8">
    <location>
        <begin position="36"/>
        <end position="329"/>
    </location>
</feature>
<dbReference type="AlphaFoldDB" id="A0A2I0QXV2"/>
<gene>
    <name evidence="9" type="ORF">CEY16_05270</name>
</gene>
<dbReference type="InterPro" id="IPR000834">
    <property type="entry name" value="Peptidase_M14"/>
</dbReference>
<dbReference type="SUPFAM" id="SSF53187">
    <property type="entry name" value="Zn-dependent exopeptidases"/>
    <property type="match status" value="1"/>
</dbReference>
<evidence type="ECO:0000259" key="8">
    <source>
        <dbReference type="PROSITE" id="PS52035"/>
    </source>
</evidence>
<organism evidence="9 10">
    <name type="scientific">Halalkalibacillus sediminis</name>
    <dbReference type="NCBI Taxonomy" id="2018042"/>
    <lineage>
        <taxon>Bacteria</taxon>
        <taxon>Bacillati</taxon>
        <taxon>Bacillota</taxon>
        <taxon>Bacilli</taxon>
        <taxon>Bacillales</taxon>
        <taxon>Bacillaceae</taxon>
        <taxon>Halalkalibacillus</taxon>
    </lineage>
</organism>
<keyword evidence="10" id="KW-1185">Reference proteome</keyword>
<proteinExistence type="inferred from homology"/>
<protein>
    <submittedName>
        <fullName evidence="9">Peptidase M14</fullName>
    </submittedName>
</protein>
<dbReference type="Gene3D" id="3.40.630.10">
    <property type="entry name" value="Zn peptidases"/>
    <property type="match status" value="1"/>
</dbReference>
<dbReference type="GO" id="GO:0004181">
    <property type="term" value="F:metallocarboxypeptidase activity"/>
    <property type="evidence" value="ECO:0007669"/>
    <property type="project" value="InterPro"/>
</dbReference>
<evidence type="ECO:0000313" key="10">
    <source>
        <dbReference type="Proteomes" id="UP000243524"/>
    </source>
</evidence>
<dbReference type="RefSeq" id="WP_101330907.1">
    <property type="nucleotide sequence ID" value="NZ_PJNH01000001.1"/>
</dbReference>
<dbReference type="EMBL" id="PJNH01000001">
    <property type="protein sequence ID" value="PKR79163.1"/>
    <property type="molecule type" value="Genomic_DNA"/>
</dbReference>
<evidence type="ECO:0000256" key="4">
    <source>
        <dbReference type="ARBA" id="ARBA00022801"/>
    </source>
</evidence>
<evidence type="ECO:0000256" key="2">
    <source>
        <dbReference type="ARBA" id="ARBA00005988"/>
    </source>
</evidence>
<dbReference type="PANTHER" id="PTHR11705:SF143">
    <property type="entry name" value="SLL0236 PROTEIN"/>
    <property type="match status" value="1"/>
</dbReference>
<keyword evidence="6" id="KW-0482">Metalloprotease</keyword>
<dbReference type="OrthoDB" id="9802862at2"/>
<dbReference type="SMART" id="SM00631">
    <property type="entry name" value="Zn_pept"/>
    <property type="match status" value="1"/>
</dbReference>